<dbReference type="SUPFAM" id="SSF49464">
    <property type="entry name" value="Carboxypeptidase regulatory domain-like"/>
    <property type="match status" value="1"/>
</dbReference>
<evidence type="ECO:0000256" key="1">
    <source>
        <dbReference type="SAM" id="SignalP"/>
    </source>
</evidence>
<evidence type="ECO:0000313" key="2">
    <source>
        <dbReference type="EMBL" id="KGD69659.1"/>
    </source>
</evidence>
<keyword evidence="1" id="KW-0732">Signal</keyword>
<dbReference type="Pfam" id="PF13715">
    <property type="entry name" value="CarbopepD_reg_2"/>
    <property type="match status" value="1"/>
</dbReference>
<protein>
    <submittedName>
        <fullName evidence="2">Membrane protein</fullName>
    </submittedName>
</protein>
<dbReference type="STRING" id="1453498.LG45_02570"/>
<dbReference type="InterPro" id="IPR008969">
    <property type="entry name" value="CarboxyPept-like_regulatory"/>
</dbReference>
<name>A0A095SZ71_9FLAO</name>
<comment type="caution">
    <text evidence="2">The sequence shown here is derived from an EMBL/GenBank/DDBJ whole genome shotgun (WGS) entry which is preliminary data.</text>
</comment>
<dbReference type="AlphaFoldDB" id="A0A095SZ71"/>
<feature type="chain" id="PRO_5001918402" evidence="1">
    <location>
        <begin position="19"/>
        <end position="255"/>
    </location>
</feature>
<dbReference type="eggNOG" id="COG4206">
    <property type="taxonomic scope" value="Bacteria"/>
</dbReference>
<proteinExistence type="predicted"/>
<evidence type="ECO:0000313" key="3">
    <source>
        <dbReference type="Proteomes" id="UP000029554"/>
    </source>
</evidence>
<reference evidence="2 3" key="1">
    <citation type="submission" date="2014-09" db="EMBL/GenBank/DDBJ databases">
        <title>Whole Genome Shotgun of Flavobacterium aquatile LMG 4008.</title>
        <authorList>
            <person name="Gale A.N."/>
            <person name="Pipes S.E."/>
            <person name="Newman J.D."/>
        </authorList>
    </citation>
    <scope>NUCLEOTIDE SEQUENCE [LARGE SCALE GENOMIC DNA]</scope>
    <source>
        <strain evidence="2 3">LMG 4008</strain>
    </source>
</reference>
<feature type="signal peptide" evidence="1">
    <location>
        <begin position="1"/>
        <end position="18"/>
    </location>
</feature>
<organism evidence="2 3">
    <name type="scientific">Flavobacterium aquatile LMG 4008 = ATCC 11947</name>
    <dbReference type="NCBI Taxonomy" id="1453498"/>
    <lineage>
        <taxon>Bacteria</taxon>
        <taxon>Pseudomonadati</taxon>
        <taxon>Bacteroidota</taxon>
        <taxon>Flavobacteriia</taxon>
        <taxon>Flavobacteriales</taxon>
        <taxon>Flavobacteriaceae</taxon>
        <taxon>Flavobacterium</taxon>
    </lineage>
</organism>
<accession>A0A095SZ71</accession>
<sequence>MKYFIAFLLLFTTTLTFSQEIQTSKKVTGTIVSNNTLLPLANVNIINVNKVKGTMTNAKGYFEIDVTQSDTLHITSIGFQSIKVRVTSDWIKNGNAKIQLTEKAIALEEVVVKRYQLTGYLEIDTKLIPEVENYRYSISGLPNAYEIGDRSPNAFSRVLNSIFNPADMLYNFFGNKPKELKKLKEMRKDDTVRNLLESKFDRETLAVLLGIDKNDIPEILQHCNYSQSFIETANDMQIMDAISQCYEEYKVLKKK</sequence>
<dbReference type="RefSeq" id="WP_035124058.1">
    <property type="nucleotide sequence ID" value="NZ_JRHH01000001.1"/>
</dbReference>
<dbReference type="Proteomes" id="UP000029554">
    <property type="component" value="Unassembled WGS sequence"/>
</dbReference>
<dbReference type="EMBL" id="JRHH01000001">
    <property type="protein sequence ID" value="KGD69659.1"/>
    <property type="molecule type" value="Genomic_DNA"/>
</dbReference>
<keyword evidence="3" id="KW-1185">Reference proteome</keyword>
<dbReference type="OrthoDB" id="1467339at2"/>
<gene>
    <name evidence="2" type="ORF">LG45_02570</name>
</gene>